<dbReference type="Pfam" id="PF01425">
    <property type="entry name" value="Amidase"/>
    <property type="match status" value="1"/>
</dbReference>
<dbReference type="InterPro" id="IPR023631">
    <property type="entry name" value="Amidase_dom"/>
</dbReference>
<evidence type="ECO:0000313" key="5">
    <source>
        <dbReference type="Proteomes" id="UP001212997"/>
    </source>
</evidence>
<dbReference type="PROSITE" id="PS00571">
    <property type="entry name" value="AMIDASES"/>
    <property type="match status" value="1"/>
</dbReference>
<feature type="domain" description="Amidase" evidence="3">
    <location>
        <begin position="139"/>
        <end position="546"/>
    </location>
</feature>
<dbReference type="PANTHER" id="PTHR11895">
    <property type="entry name" value="TRANSAMIDASE"/>
    <property type="match status" value="1"/>
</dbReference>
<reference evidence="4" key="1">
    <citation type="submission" date="2022-07" db="EMBL/GenBank/DDBJ databases">
        <title>Genome Sequence of Physisporinus lineatus.</title>
        <authorList>
            <person name="Buettner E."/>
        </authorList>
    </citation>
    <scope>NUCLEOTIDE SEQUENCE</scope>
    <source>
        <strain evidence="4">VT162</strain>
    </source>
</reference>
<keyword evidence="5" id="KW-1185">Reference proteome</keyword>
<dbReference type="EMBL" id="JANAWD010000476">
    <property type="protein sequence ID" value="KAJ3478885.1"/>
    <property type="molecule type" value="Genomic_DNA"/>
</dbReference>
<evidence type="ECO:0000256" key="2">
    <source>
        <dbReference type="SAM" id="MobiDB-lite"/>
    </source>
</evidence>
<gene>
    <name evidence="4" type="ORF">NLI96_g9440</name>
</gene>
<dbReference type="AlphaFoldDB" id="A0AAD5YA72"/>
<sequence>MAYGYPLPEEAPQQQGASKNYRNVPADNPYLSGGTLTFLSKVVSAIGPLQTLLWRNAQFGTLRHLKVLEAYPPRFNPTVIPTEEGHSGPLVTQGLFDKKLDTSFYTSADYVHAYKSQKTTPTAVAEYLLGTIQEPLHRLAFIQIREDLTLEAAKRSTERYIKGTPLGPLDGVPITVKDEVDVHGYEKTFGTAKKFDRGEGETTWCVKKLEEAGAIIIGKTNMHELGTDTTNNNPVHGTPKNPFNTFFYTGGSSGGSAYTVGAGLVPISVGADGGGSIRVPSSYCGVYGIKPSHGRLSGRPSPSLTPSNGVLGPIAGSLQDLALAYRIMSAPDPRNPDTTLFPTPAPLLKPIHSTAKKVIGIYRPWFDDCDSVVGTLCNEAVDRLASQGGYEIIEIPFIPYLNETRLAHALSIVTDMTTALDGDYSQYNAANKILLSVASRTPAIDYAAASKVRTMMMSHFAYLFQKHPGMILVTPTTPLPGVKIDPRDISAGVSDTNTSLKSMRYVFLANFIGTPAINVGVGYAEETRVPIGLMGMAEWGREEDLLGWGKDVVSELELAEGKKRKRGEIWVDVLRGVGIGEYILDTQV</sequence>
<protein>
    <recommendedName>
        <fullName evidence="3">Amidase domain-containing protein</fullName>
    </recommendedName>
</protein>
<evidence type="ECO:0000259" key="3">
    <source>
        <dbReference type="Pfam" id="PF01425"/>
    </source>
</evidence>
<dbReference type="SUPFAM" id="SSF75304">
    <property type="entry name" value="Amidase signature (AS) enzymes"/>
    <property type="match status" value="1"/>
</dbReference>
<dbReference type="InterPro" id="IPR036928">
    <property type="entry name" value="AS_sf"/>
</dbReference>
<feature type="region of interest" description="Disordered" evidence="2">
    <location>
        <begin position="1"/>
        <end position="20"/>
    </location>
</feature>
<dbReference type="Gene3D" id="3.90.1300.10">
    <property type="entry name" value="Amidase signature (AS) domain"/>
    <property type="match status" value="1"/>
</dbReference>
<proteinExistence type="inferred from homology"/>
<comment type="caution">
    <text evidence="4">The sequence shown here is derived from an EMBL/GenBank/DDBJ whole genome shotgun (WGS) entry which is preliminary data.</text>
</comment>
<evidence type="ECO:0000256" key="1">
    <source>
        <dbReference type="ARBA" id="ARBA00009199"/>
    </source>
</evidence>
<dbReference type="Proteomes" id="UP001212997">
    <property type="component" value="Unassembled WGS sequence"/>
</dbReference>
<organism evidence="4 5">
    <name type="scientific">Meripilus lineatus</name>
    <dbReference type="NCBI Taxonomy" id="2056292"/>
    <lineage>
        <taxon>Eukaryota</taxon>
        <taxon>Fungi</taxon>
        <taxon>Dikarya</taxon>
        <taxon>Basidiomycota</taxon>
        <taxon>Agaricomycotina</taxon>
        <taxon>Agaricomycetes</taxon>
        <taxon>Polyporales</taxon>
        <taxon>Meripilaceae</taxon>
        <taxon>Meripilus</taxon>
    </lineage>
</organism>
<accession>A0AAD5YA72</accession>
<dbReference type="PANTHER" id="PTHR11895:SF67">
    <property type="entry name" value="AMIDASE DOMAIN-CONTAINING PROTEIN"/>
    <property type="match status" value="1"/>
</dbReference>
<name>A0AAD5YA72_9APHY</name>
<dbReference type="InterPro" id="IPR020556">
    <property type="entry name" value="Amidase_CS"/>
</dbReference>
<comment type="similarity">
    <text evidence="1">Belongs to the amidase family.</text>
</comment>
<evidence type="ECO:0000313" key="4">
    <source>
        <dbReference type="EMBL" id="KAJ3478885.1"/>
    </source>
</evidence>
<dbReference type="GO" id="GO:0003824">
    <property type="term" value="F:catalytic activity"/>
    <property type="evidence" value="ECO:0007669"/>
    <property type="project" value="InterPro"/>
</dbReference>
<dbReference type="InterPro" id="IPR000120">
    <property type="entry name" value="Amidase"/>
</dbReference>